<evidence type="ECO:0000313" key="1">
    <source>
        <dbReference type="EMBL" id="NYS47610.1"/>
    </source>
</evidence>
<comment type="caution">
    <text evidence="1">The sequence shown here is derived from an EMBL/GenBank/DDBJ whole genome shotgun (WGS) entry which is preliminary data.</text>
</comment>
<protein>
    <recommendedName>
        <fullName evidence="3">DUF2262 domain-containing protein</fullName>
    </recommendedName>
</protein>
<reference evidence="1 2" key="1">
    <citation type="submission" date="2020-07" db="EMBL/GenBank/DDBJ databases">
        <title>MOT database genomes.</title>
        <authorList>
            <person name="Joseph S."/>
            <person name="Aduse-Opoku J."/>
            <person name="Hashim A."/>
            <person name="Wade W."/>
            <person name="Curtis M."/>
        </authorList>
    </citation>
    <scope>NUCLEOTIDE SEQUENCE [LARGE SCALE GENOMIC DNA]</scope>
    <source>
        <strain evidence="1 2">CIP 106318</strain>
    </source>
</reference>
<dbReference type="Proteomes" id="UP000531840">
    <property type="component" value="Unassembled WGS sequence"/>
</dbReference>
<dbReference type="RefSeq" id="WP_179941398.1">
    <property type="nucleotide sequence ID" value="NZ_JACBYF010000009.1"/>
</dbReference>
<gene>
    <name evidence="1" type="ORF">HZY85_05280</name>
</gene>
<evidence type="ECO:0008006" key="3">
    <source>
        <dbReference type="Google" id="ProtNLM"/>
    </source>
</evidence>
<dbReference type="EMBL" id="JACBYF010000009">
    <property type="protein sequence ID" value="NYS47610.1"/>
    <property type="molecule type" value="Genomic_DNA"/>
</dbReference>
<evidence type="ECO:0000313" key="2">
    <source>
        <dbReference type="Proteomes" id="UP000531840"/>
    </source>
</evidence>
<name>A0ABX2SZA5_9BACL</name>
<organism evidence="1 2">
    <name type="scientific">Gemelliphila palaticanis</name>
    <dbReference type="NCBI Taxonomy" id="81950"/>
    <lineage>
        <taxon>Bacteria</taxon>
        <taxon>Bacillati</taxon>
        <taxon>Bacillota</taxon>
        <taxon>Bacilli</taxon>
        <taxon>Bacillales</taxon>
        <taxon>Gemellaceae</taxon>
        <taxon>Gemelliphila</taxon>
    </lineage>
</organism>
<proteinExistence type="predicted"/>
<accession>A0ABX2SZA5</accession>
<sequence length="147" mass="17202">MEKLVIDNYEFTLVGDTEYEGKLNIWDRETLVFVDDFEEIEDAVSFIKEKINWINENKELILDSFMIENDHYVDVVNEAIEKREFKARSKITYKDFVDALFINNVSINVSDSSFMIDLDAEPDYLFGHLATLEIDDEYNIEFGGMNG</sequence>
<keyword evidence="2" id="KW-1185">Reference proteome</keyword>